<evidence type="ECO:0000313" key="2">
    <source>
        <dbReference type="Proteomes" id="UP000009183"/>
    </source>
</evidence>
<evidence type="ECO:0000313" key="1">
    <source>
        <dbReference type="EMBL" id="CCB60176.1"/>
    </source>
</evidence>
<name>F6HZR0_VITVI</name>
<sequence>MPAVAHLALSTSTRVQTDICSYFSLNHTNKITIQREGRKEGRKYQILNRTHLSHDLHIQHNH</sequence>
<dbReference type="HOGENOM" id="CLU_2908689_0_0_1"/>
<dbReference type="PaxDb" id="29760-VIT_07s0005g04350.t01"/>
<proteinExistence type="predicted"/>
<protein>
    <submittedName>
        <fullName evidence="1">Uncharacterized protein</fullName>
    </submittedName>
</protein>
<organism evidence="1 2">
    <name type="scientific">Vitis vinifera</name>
    <name type="common">Grape</name>
    <dbReference type="NCBI Taxonomy" id="29760"/>
    <lineage>
        <taxon>Eukaryota</taxon>
        <taxon>Viridiplantae</taxon>
        <taxon>Streptophyta</taxon>
        <taxon>Embryophyta</taxon>
        <taxon>Tracheophyta</taxon>
        <taxon>Spermatophyta</taxon>
        <taxon>Magnoliopsida</taxon>
        <taxon>eudicotyledons</taxon>
        <taxon>Gunneridae</taxon>
        <taxon>Pentapetalae</taxon>
        <taxon>rosids</taxon>
        <taxon>Vitales</taxon>
        <taxon>Vitaceae</taxon>
        <taxon>Viteae</taxon>
        <taxon>Vitis</taxon>
    </lineage>
</organism>
<dbReference type="InParanoid" id="F6HZR0"/>
<reference evidence="2" key="1">
    <citation type="journal article" date="2007" name="Nature">
        <title>The grapevine genome sequence suggests ancestral hexaploidization in major angiosperm phyla.</title>
        <authorList>
            <consortium name="The French-Italian Public Consortium for Grapevine Genome Characterization."/>
            <person name="Jaillon O."/>
            <person name="Aury J.-M."/>
            <person name="Noel B."/>
            <person name="Policriti A."/>
            <person name="Clepet C."/>
            <person name="Casagrande A."/>
            <person name="Choisne N."/>
            <person name="Aubourg S."/>
            <person name="Vitulo N."/>
            <person name="Jubin C."/>
            <person name="Vezzi A."/>
            <person name="Legeai F."/>
            <person name="Hugueney P."/>
            <person name="Dasilva C."/>
            <person name="Horner D."/>
            <person name="Mica E."/>
            <person name="Jublot D."/>
            <person name="Poulain J."/>
            <person name="Bruyere C."/>
            <person name="Billault A."/>
            <person name="Segurens B."/>
            <person name="Gouyvenoux M."/>
            <person name="Ugarte E."/>
            <person name="Cattonaro F."/>
            <person name="Anthouard V."/>
            <person name="Vico V."/>
            <person name="Del Fabbro C."/>
            <person name="Alaux M."/>
            <person name="Di Gaspero G."/>
            <person name="Dumas V."/>
            <person name="Felice N."/>
            <person name="Paillard S."/>
            <person name="Juman I."/>
            <person name="Moroldo M."/>
            <person name="Scalabrin S."/>
            <person name="Canaguier A."/>
            <person name="Le Clainche I."/>
            <person name="Malacrida G."/>
            <person name="Durand E."/>
            <person name="Pesole G."/>
            <person name="Laucou V."/>
            <person name="Chatelet P."/>
            <person name="Merdinoglu D."/>
            <person name="Delledonne M."/>
            <person name="Pezzotti M."/>
            <person name="Lecharny A."/>
            <person name="Scarpelli C."/>
            <person name="Artiguenave F."/>
            <person name="Pe M.E."/>
            <person name="Valle G."/>
            <person name="Morgante M."/>
            <person name="Caboche M."/>
            <person name="Adam-Blondon A.-F."/>
            <person name="Weissenbach J."/>
            <person name="Quetier F."/>
            <person name="Wincker P."/>
        </authorList>
    </citation>
    <scope>NUCLEOTIDE SEQUENCE [LARGE SCALE GENOMIC DNA]</scope>
    <source>
        <strain evidence="2">cv. Pinot noir / PN40024</strain>
    </source>
</reference>
<dbReference type="Proteomes" id="UP000009183">
    <property type="component" value="Chromosome 7"/>
</dbReference>
<dbReference type="EMBL" id="FN596502">
    <property type="protein sequence ID" value="CCB60176.1"/>
    <property type="molecule type" value="Genomic_DNA"/>
</dbReference>
<gene>
    <name evidence="1" type="ordered locus">VIT_07s0005g04350</name>
</gene>
<accession>F6HZR0</accession>
<keyword evidence="2" id="KW-1185">Reference proteome</keyword>
<dbReference type="AlphaFoldDB" id="F6HZR0"/>